<dbReference type="InterPro" id="IPR001387">
    <property type="entry name" value="Cro/C1-type_HTH"/>
</dbReference>
<comment type="caution">
    <text evidence="2">The sequence shown here is derived from an EMBL/GenBank/DDBJ whole genome shotgun (WGS) entry which is preliminary data.</text>
</comment>
<feature type="domain" description="HTH cro/C1-type" evidence="1">
    <location>
        <begin position="17"/>
        <end position="72"/>
    </location>
</feature>
<keyword evidence="3" id="KW-1185">Reference proteome</keyword>
<protein>
    <submittedName>
        <fullName evidence="2">Helix-turn-helix transcriptional regulator</fullName>
    </submittedName>
</protein>
<dbReference type="EMBL" id="VJXY01000024">
    <property type="protein sequence ID" value="MBD6618201.1"/>
    <property type="molecule type" value="Genomic_DNA"/>
</dbReference>
<organism evidence="2 3">
    <name type="scientific">Komarekiella delphini-convector SJRDD-AB1</name>
    <dbReference type="NCBI Taxonomy" id="2593771"/>
    <lineage>
        <taxon>Bacteria</taxon>
        <taxon>Bacillati</taxon>
        <taxon>Cyanobacteriota</taxon>
        <taxon>Cyanophyceae</taxon>
        <taxon>Nostocales</taxon>
        <taxon>Nostocaceae</taxon>
        <taxon>Komarekiella</taxon>
        <taxon>Komarekiella delphini-convector</taxon>
    </lineage>
</organism>
<dbReference type="Gene3D" id="1.10.260.40">
    <property type="entry name" value="lambda repressor-like DNA-binding domains"/>
    <property type="match status" value="1"/>
</dbReference>
<dbReference type="AlphaFoldDB" id="A0AA40SZJ8"/>
<dbReference type="PROSITE" id="PS50943">
    <property type="entry name" value="HTH_CROC1"/>
    <property type="match status" value="1"/>
</dbReference>
<reference evidence="2" key="1">
    <citation type="submission" date="2019-07" db="EMBL/GenBank/DDBJ databases">
        <title>Toxilogical consequences of a new and cryptic species of cyanobacteria (Komarekiella delphini-convector) recovered from the epidermis of a bottlenose dolphin and 1500 ft. in the air.</title>
        <authorList>
            <person name="Brown A.O."/>
            <person name="Dvorak P."/>
            <person name="Villanueva C.D."/>
            <person name="Foss A.J."/>
            <person name="Garvey A.D."/>
            <person name="Gibson Q.A."/>
            <person name="Johansen J.R."/>
            <person name="Casamatta D.A."/>
        </authorList>
    </citation>
    <scope>NUCLEOTIDE SEQUENCE</scope>
    <source>
        <strain evidence="2">SJRDD-AB1</strain>
    </source>
</reference>
<dbReference type="Proteomes" id="UP001165986">
    <property type="component" value="Unassembled WGS sequence"/>
</dbReference>
<evidence type="ECO:0000313" key="2">
    <source>
        <dbReference type="EMBL" id="MBD6618201.1"/>
    </source>
</evidence>
<dbReference type="RefSeq" id="WP_191759419.1">
    <property type="nucleotide sequence ID" value="NZ_VJXY01000024.1"/>
</dbReference>
<evidence type="ECO:0000259" key="1">
    <source>
        <dbReference type="PROSITE" id="PS50943"/>
    </source>
</evidence>
<sequence>MPKSLFSKDYAVFLAVLIETRKKAGLTQEQIADRLGTTQSVISKCERGERRLDIVELRQWCSAIDIGLLNFIADFEERLSE</sequence>
<gene>
    <name evidence="2" type="ORF">FNW02_20830</name>
</gene>
<dbReference type="SUPFAM" id="SSF47413">
    <property type="entry name" value="lambda repressor-like DNA-binding domains"/>
    <property type="match status" value="1"/>
</dbReference>
<evidence type="ECO:0000313" key="3">
    <source>
        <dbReference type="Proteomes" id="UP001165986"/>
    </source>
</evidence>
<dbReference type="CDD" id="cd00093">
    <property type="entry name" value="HTH_XRE"/>
    <property type="match status" value="1"/>
</dbReference>
<dbReference type="InterPro" id="IPR010982">
    <property type="entry name" value="Lambda_DNA-bd_dom_sf"/>
</dbReference>
<dbReference type="Pfam" id="PF01381">
    <property type="entry name" value="HTH_3"/>
    <property type="match status" value="1"/>
</dbReference>
<accession>A0AA40SZJ8</accession>
<name>A0AA40SZJ8_9NOST</name>
<dbReference type="GO" id="GO:0003677">
    <property type="term" value="F:DNA binding"/>
    <property type="evidence" value="ECO:0007669"/>
    <property type="project" value="InterPro"/>
</dbReference>
<proteinExistence type="predicted"/>
<dbReference type="SMART" id="SM00530">
    <property type="entry name" value="HTH_XRE"/>
    <property type="match status" value="1"/>
</dbReference>